<dbReference type="EC" id="3.1.3.48" evidence="2"/>
<dbReference type="GO" id="GO:0004725">
    <property type="term" value="F:protein tyrosine phosphatase activity"/>
    <property type="evidence" value="ECO:0007669"/>
    <property type="project" value="UniProtKB-EC"/>
</dbReference>
<sequence>MIDLHSHILPGIDDGAPDLAASLAMAEQSVAVGVSHMVCTPHIHQSYFDNDIDSISQAYHSLVKHLAQAGCPLKLSFAAEIRITPDIMIWHKQGKIPFIGRWQDKDVLLLELPHSHIPPGTDNLLRWLARNGIQAVIAHPERNRDIIANPDKINGLKRAGCLFQATAGAFTGRFSEKVKHTAGLLLARDLITYVASDTHSVNRRPNDMAKAFIEVAALKDKEYAERLFKQTPWLISQGNLWQ</sequence>
<dbReference type="Proteomes" id="UP000622604">
    <property type="component" value="Unassembled WGS sequence"/>
</dbReference>
<evidence type="ECO:0000313" key="5">
    <source>
        <dbReference type="EMBL" id="GGZ66461.1"/>
    </source>
</evidence>
<gene>
    <name evidence="5" type="primary">epsC</name>
    <name evidence="5" type="ORF">GCM10011274_26230</name>
</gene>
<evidence type="ECO:0000256" key="3">
    <source>
        <dbReference type="ARBA" id="ARBA00022801"/>
    </source>
</evidence>
<protein>
    <recommendedName>
        <fullName evidence="2">protein-tyrosine-phosphatase</fullName>
        <ecNumber evidence="2">3.1.3.48</ecNumber>
    </recommendedName>
</protein>
<dbReference type="Pfam" id="PF19567">
    <property type="entry name" value="CpsB_CapC"/>
    <property type="match status" value="1"/>
</dbReference>
<dbReference type="PIRSF" id="PIRSF016557">
    <property type="entry name" value="Caps_synth_CpsB"/>
    <property type="match status" value="1"/>
</dbReference>
<organism evidence="5 6">
    <name type="scientific">Paraglaciecola chathamensis</name>
    <dbReference type="NCBI Taxonomy" id="368405"/>
    <lineage>
        <taxon>Bacteria</taxon>
        <taxon>Pseudomonadati</taxon>
        <taxon>Pseudomonadota</taxon>
        <taxon>Gammaproteobacteria</taxon>
        <taxon>Alteromonadales</taxon>
        <taxon>Alteromonadaceae</taxon>
        <taxon>Paraglaciecola</taxon>
    </lineage>
</organism>
<evidence type="ECO:0000256" key="4">
    <source>
        <dbReference type="ARBA" id="ARBA00051722"/>
    </source>
</evidence>
<evidence type="ECO:0000256" key="1">
    <source>
        <dbReference type="ARBA" id="ARBA00005750"/>
    </source>
</evidence>
<evidence type="ECO:0000313" key="6">
    <source>
        <dbReference type="Proteomes" id="UP000622604"/>
    </source>
</evidence>
<evidence type="ECO:0000256" key="2">
    <source>
        <dbReference type="ARBA" id="ARBA00013064"/>
    </source>
</evidence>
<accession>A0A8H9ICB8</accession>
<keyword evidence="3" id="KW-0378">Hydrolase</keyword>
<comment type="catalytic activity">
    <reaction evidence="4">
        <text>O-phospho-L-tyrosyl-[protein] + H2O = L-tyrosyl-[protein] + phosphate</text>
        <dbReference type="Rhea" id="RHEA:10684"/>
        <dbReference type="Rhea" id="RHEA-COMP:10136"/>
        <dbReference type="Rhea" id="RHEA-COMP:20101"/>
        <dbReference type="ChEBI" id="CHEBI:15377"/>
        <dbReference type="ChEBI" id="CHEBI:43474"/>
        <dbReference type="ChEBI" id="CHEBI:46858"/>
        <dbReference type="ChEBI" id="CHEBI:61978"/>
        <dbReference type="EC" id="3.1.3.48"/>
    </reaction>
</comment>
<dbReference type="RefSeq" id="WP_191866241.1">
    <property type="nucleotide sequence ID" value="NZ_BMZC01000006.1"/>
</dbReference>
<proteinExistence type="inferred from homology"/>
<comment type="similarity">
    <text evidence="1">Belongs to the metallo-dependent hydrolases superfamily. CpsB/CapC family.</text>
</comment>
<dbReference type="PANTHER" id="PTHR39181">
    <property type="entry name" value="TYROSINE-PROTEIN PHOSPHATASE YWQE"/>
    <property type="match status" value="1"/>
</dbReference>
<name>A0A8H9ICB8_9ALTE</name>
<reference evidence="5" key="1">
    <citation type="journal article" date="2014" name="Int. J. Syst. Evol. Microbiol.">
        <title>Complete genome sequence of Corynebacterium casei LMG S-19264T (=DSM 44701T), isolated from a smear-ripened cheese.</title>
        <authorList>
            <consortium name="US DOE Joint Genome Institute (JGI-PGF)"/>
            <person name="Walter F."/>
            <person name="Albersmeier A."/>
            <person name="Kalinowski J."/>
            <person name="Ruckert C."/>
        </authorList>
    </citation>
    <scope>NUCLEOTIDE SEQUENCE</scope>
    <source>
        <strain evidence="5">KCTC 32337</strain>
    </source>
</reference>
<comment type="caution">
    <text evidence="5">The sequence shown here is derived from an EMBL/GenBank/DDBJ whole genome shotgun (WGS) entry which is preliminary data.</text>
</comment>
<dbReference type="InterPro" id="IPR016195">
    <property type="entry name" value="Pol/histidinol_Pase-like"/>
</dbReference>
<dbReference type="Gene3D" id="3.20.20.140">
    <property type="entry name" value="Metal-dependent hydrolases"/>
    <property type="match status" value="1"/>
</dbReference>
<dbReference type="PANTHER" id="PTHR39181:SF1">
    <property type="entry name" value="TYROSINE-PROTEIN PHOSPHATASE YWQE"/>
    <property type="match status" value="1"/>
</dbReference>
<dbReference type="SUPFAM" id="SSF89550">
    <property type="entry name" value="PHP domain-like"/>
    <property type="match status" value="1"/>
</dbReference>
<reference evidence="5" key="2">
    <citation type="submission" date="2020-09" db="EMBL/GenBank/DDBJ databases">
        <authorList>
            <person name="Sun Q."/>
            <person name="Kim S."/>
        </authorList>
    </citation>
    <scope>NUCLEOTIDE SEQUENCE</scope>
    <source>
        <strain evidence="5">KCTC 32337</strain>
    </source>
</reference>
<dbReference type="InterPro" id="IPR016667">
    <property type="entry name" value="Caps_polysacc_synth_CpsB/CapC"/>
</dbReference>
<dbReference type="GO" id="GO:0030145">
    <property type="term" value="F:manganese ion binding"/>
    <property type="evidence" value="ECO:0007669"/>
    <property type="project" value="InterPro"/>
</dbReference>
<dbReference type="AlphaFoldDB" id="A0A8H9ICB8"/>
<dbReference type="EMBL" id="BMZC01000006">
    <property type="protein sequence ID" value="GGZ66461.1"/>
    <property type="molecule type" value="Genomic_DNA"/>
</dbReference>